<keyword evidence="4" id="KW-1185">Reference proteome</keyword>
<dbReference type="EMBL" id="JBBPEH010000011">
    <property type="protein sequence ID" value="KAK7532363.1"/>
    <property type="molecule type" value="Genomic_DNA"/>
</dbReference>
<evidence type="ECO:0000313" key="4">
    <source>
        <dbReference type="Proteomes" id="UP001360953"/>
    </source>
</evidence>
<dbReference type="GeneID" id="92026557"/>
<dbReference type="Gene3D" id="3.30.710.10">
    <property type="entry name" value="Potassium Channel Kv1.1, Chain A"/>
    <property type="match status" value="1"/>
</dbReference>
<feature type="region of interest" description="Disordered" evidence="1">
    <location>
        <begin position="1"/>
        <end position="23"/>
    </location>
</feature>
<organism evidence="3 4">
    <name type="scientific">Phyllosticta citribraziliensis</name>
    <dbReference type="NCBI Taxonomy" id="989973"/>
    <lineage>
        <taxon>Eukaryota</taxon>
        <taxon>Fungi</taxon>
        <taxon>Dikarya</taxon>
        <taxon>Ascomycota</taxon>
        <taxon>Pezizomycotina</taxon>
        <taxon>Dothideomycetes</taxon>
        <taxon>Dothideomycetes incertae sedis</taxon>
        <taxon>Botryosphaeriales</taxon>
        <taxon>Phyllostictaceae</taxon>
        <taxon>Phyllosticta</taxon>
    </lineage>
</organism>
<evidence type="ECO:0000313" key="3">
    <source>
        <dbReference type="EMBL" id="KAK7532363.1"/>
    </source>
</evidence>
<dbReference type="PROSITE" id="PS50097">
    <property type="entry name" value="BTB"/>
    <property type="match status" value="1"/>
</dbReference>
<feature type="domain" description="BTB" evidence="2">
    <location>
        <begin position="35"/>
        <end position="104"/>
    </location>
</feature>
<dbReference type="Proteomes" id="UP001360953">
    <property type="component" value="Unassembled WGS sequence"/>
</dbReference>
<reference evidence="3 4" key="1">
    <citation type="submission" date="2024-04" db="EMBL/GenBank/DDBJ databases">
        <title>Phyllosticta paracitricarpa is synonymous to the EU quarantine fungus P. citricarpa based on phylogenomic analyses.</title>
        <authorList>
            <consortium name="Lawrence Berkeley National Laboratory"/>
            <person name="Van ingen-buijs V.A."/>
            <person name="Van westerhoven A.C."/>
            <person name="Haridas S."/>
            <person name="Skiadas P."/>
            <person name="Martin F."/>
            <person name="Groenewald J.Z."/>
            <person name="Crous P.W."/>
            <person name="Seidl M.F."/>
        </authorList>
    </citation>
    <scope>NUCLEOTIDE SEQUENCE [LARGE SCALE GENOMIC DNA]</scope>
    <source>
        <strain evidence="3 4">CPC 17464</strain>
    </source>
</reference>
<gene>
    <name evidence="3" type="ORF">J3D65DRAFT_103593</name>
</gene>
<feature type="region of interest" description="Disordered" evidence="1">
    <location>
        <begin position="237"/>
        <end position="261"/>
    </location>
</feature>
<accession>A0ABR1LAU9</accession>
<proteinExistence type="predicted"/>
<evidence type="ECO:0000259" key="2">
    <source>
        <dbReference type="PROSITE" id="PS50097"/>
    </source>
</evidence>
<name>A0ABR1LAU9_9PEZI</name>
<dbReference type="InterPro" id="IPR011333">
    <property type="entry name" value="SKP1/BTB/POZ_sf"/>
</dbReference>
<dbReference type="SUPFAM" id="SSF54695">
    <property type="entry name" value="POZ domain"/>
    <property type="match status" value="1"/>
</dbReference>
<protein>
    <recommendedName>
        <fullName evidence="2">BTB domain-containing protein</fullName>
    </recommendedName>
</protein>
<comment type="caution">
    <text evidence="3">The sequence shown here is derived from an EMBL/GenBank/DDBJ whole genome shotgun (WGS) entry which is preliminary data.</text>
</comment>
<dbReference type="CDD" id="cd18186">
    <property type="entry name" value="BTB_POZ_ZBTB_KLHL-like"/>
    <property type="match status" value="1"/>
</dbReference>
<sequence>MFFTMRPGKESSRPGHISLDPGSLKTTQADTACDFRVTIVVGPEQQEFEMEMRHLTSRSPFFAVAFQNHWREGRTGVLALEDTDPEVFELFAKWIRTRLLPQPTGHYLWTMVHDEDGSNPEELWDYLLSSAYVFATIYEVNEFAEAVLQQFTSRMRDSERNYNSLAGLPKSVTLSRLFEEVPTDSPLCEALAEEILRRWARRPTKQFPEPFAEMQKCHQNMLWKQQQERLLRNMREGAKSRVVPRKRQDSNLPVVFAKNGP</sequence>
<dbReference type="RefSeq" id="XP_066652031.1">
    <property type="nucleotide sequence ID" value="XM_066793651.1"/>
</dbReference>
<dbReference type="InterPro" id="IPR000210">
    <property type="entry name" value="BTB/POZ_dom"/>
</dbReference>
<evidence type="ECO:0000256" key="1">
    <source>
        <dbReference type="SAM" id="MobiDB-lite"/>
    </source>
</evidence>
<dbReference type="PANTHER" id="PTHR47843">
    <property type="entry name" value="BTB DOMAIN-CONTAINING PROTEIN-RELATED"/>
    <property type="match status" value="1"/>
</dbReference>
<dbReference type="PANTHER" id="PTHR47843:SF2">
    <property type="entry name" value="BTB DOMAIN-CONTAINING PROTEIN"/>
    <property type="match status" value="1"/>
</dbReference>